<dbReference type="OrthoDB" id="69928at2759"/>
<gene>
    <name evidence="5" type="ORF">SPAPADRAFT_52339</name>
</gene>
<dbReference type="GO" id="GO:0005697">
    <property type="term" value="C:telomerase holoenzyme complex"/>
    <property type="evidence" value="ECO:0007669"/>
    <property type="project" value="TreeGrafter"/>
</dbReference>
<feature type="compositionally biased region" description="Polar residues" evidence="2">
    <location>
        <begin position="860"/>
        <end position="882"/>
    </location>
</feature>
<dbReference type="InParanoid" id="G3AT11"/>
<feature type="domain" description="Telomerase activating protein Est1-like N-terminal" evidence="4">
    <location>
        <begin position="68"/>
        <end position="202"/>
    </location>
</feature>
<dbReference type="InterPro" id="IPR019458">
    <property type="entry name" value="Est1-like_N"/>
</dbReference>
<feature type="region of interest" description="Disordered" evidence="2">
    <location>
        <begin position="613"/>
        <end position="678"/>
    </location>
</feature>
<dbReference type="EMBL" id="GL996504">
    <property type="protein sequence ID" value="EGW31171.1"/>
    <property type="molecule type" value="Genomic_DNA"/>
</dbReference>
<evidence type="ECO:0000256" key="2">
    <source>
        <dbReference type="SAM" id="MobiDB-lite"/>
    </source>
</evidence>
<comment type="subcellular location">
    <subcellularLocation>
        <location evidence="1">Nucleus</location>
    </subcellularLocation>
</comment>
<dbReference type="FunCoup" id="G3AT11">
    <property type="interactions" value="185"/>
</dbReference>
<feature type="region of interest" description="Disordered" evidence="2">
    <location>
        <begin position="811"/>
        <end position="882"/>
    </location>
</feature>
<evidence type="ECO:0000313" key="6">
    <source>
        <dbReference type="Proteomes" id="UP000000709"/>
    </source>
</evidence>
<dbReference type="Proteomes" id="UP000000709">
    <property type="component" value="Unassembled WGS sequence"/>
</dbReference>
<dbReference type="Gene3D" id="1.25.40.10">
    <property type="entry name" value="Tetratricopeptide repeat domain"/>
    <property type="match status" value="1"/>
</dbReference>
<organism evidence="6">
    <name type="scientific">Spathaspora passalidarum (strain NRRL Y-27907 / 11-Y1)</name>
    <dbReference type="NCBI Taxonomy" id="619300"/>
    <lineage>
        <taxon>Eukaryota</taxon>
        <taxon>Fungi</taxon>
        <taxon>Dikarya</taxon>
        <taxon>Ascomycota</taxon>
        <taxon>Saccharomycotina</taxon>
        <taxon>Pichiomycetes</taxon>
        <taxon>Debaryomycetaceae</taxon>
        <taxon>Spathaspora</taxon>
    </lineage>
</organism>
<keyword evidence="6" id="KW-1185">Reference proteome</keyword>
<dbReference type="GO" id="GO:0070034">
    <property type="term" value="F:telomerase RNA binding"/>
    <property type="evidence" value="ECO:0007669"/>
    <property type="project" value="TreeGrafter"/>
</dbReference>
<reference evidence="5 6" key="1">
    <citation type="journal article" date="2011" name="Proc. Natl. Acad. Sci. U.S.A.">
        <title>Comparative genomics of xylose-fermenting fungi for enhanced biofuel production.</title>
        <authorList>
            <person name="Wohlbach D.J."/>
            <person name="Kuo A."/>
            <person name="Sato T.K."/>
            <person name="Potts K.M."/>
            <person name="Salamov A.A."/>
            <person name="LaButti K.M."/>
            <person name="Sun H."/>
            <person name="Clum A."/>
            <person name="Pangilinan J.L."/>
            <person name="Lindquist E.A."/>
            <person name="Lucas S."/>
            <person name="Lapidus A."/>
            <person name="Jin M."/>
            <person name="Gunawan C."/>
            <person name="Balan V."/>
            <person name="Dale B.E."/>
            <person name="Jeffries T.W."/>
            <person name="Zinkel R."/>
            <person name="Barry K.W."/>
            <person name="Grigoriev I.V."/>
            <person name="Gasch A.P."/>
        </authorList>
    </citation>
    <scope>NUCLEOTIDE SEQUENCE [LARGE SCALE GENOMIC DNA]</scope>
    <source>
        <strain evidence="6">NRRL Y-27907 / 11-Y1</strain>
    </source>
</reference>
<dbReference type="Pfam" id="PF10374">
    <property type="entry name" value="EST1"/>
    <property type="match status" value="1"/>
</dbReference>
<proteinExistence type="predicted"/>
<dbReference type="OMA" id="KFYQRQH"/>
<evidence type="ECO:0000259" key="4">
    <source>
        <dbReference type="Pfam" id="PF10374"/>
    </source>
</evidence>
<feature type="domain" description="DNA/RNA-binding" evidence="3">
    <location>
        <begin position="238"/>
        <end position="518"/>
    </location>
</feature>
<feature type="compositionally biased region" description="Basic and acidic residues" evidence="2">
    <location>
        <begin position="613"/>
        <end position="643"/>
    </location>
</feature>
<dbReference type="GeneID" id="18871662"/>
<evidence type="ECO:0000259" key="3">
    <source>
        <dbReference type="Pfam" id="PF10373"/>
    </source>
</evidence>
<comment type="function">
    <text evidence="1">Plays a role in nonsense-mediated mRNA decay.</text>
</comment>
<dbReference type="GO" id="GO:0042162">
    <property type="term" value="F:telomeric DNA binding"/>
    <property type="evidence" value="ECO:0007669"/>
    <property type="project" value="TreeGrafter"/>
</dbReference>
<keyword evidence="1" id="KW-0866">Nonsense-mediated mRNA decay</keyword>
<dbReference type="HOGENOM" id="CLU_015710_0_0_1"/>
<dbReference type="SUPFAM" id="SSF48452">
    <property type="entry name" value="TPR-like"/>
    <property type="match status" value="1"/>
</dbReference>
<dbReference type="eggNOG" id="KOG2162">
    <property type="taxonomic scope" value="Eukaryota"/>
</dbReference>
<dbReference type="PANTHER" id="PTHR15696">
    <property type="entry name" value="SMG-7 SUPPRESSOR WITH MORPHOLOGICAL EFFECT ON GENITALIA PROTEIN 7"/>
    <property type="match status" value="1"/>
</dbReference>
<dbReference type="PANTHER" id="PTHR15696:SF37">
    <property type="entry name" value="NONSENSE-MEDIATED MRNA DECAY FACTOR EBS1-RELATED"/>
    <property type="match status" value="1"/>
</dbReference>
<dbReference type="InterPro" id="IPR018834">
    <property type="entry name" value="DNA/RNA-bd_Est1-type"/>
</dbReference>
<protein>
    <recommendedName>
        <fullName evidence="1">Nonsense-mediated mRNA decay factor</fullName>
    </recommendedName>
</protein>
<dbReference type="InterPro" id="IPR045153">
    <property type="entry name" value="Est1/Ebs1-like"/>
</dbReference>
<keyword evidence="1" id="KW-0539">Nucleus</keyword>
<dbReference type="Pfam" id="PF10373">
    <property type="entry name" value="EST1_DNA_bind"/>
    <property type="match status" value="1"/>
</dbReference>
<dbReference type="InterPro" id="IPR011990">
    <property type="entry name" value="TPR-like_helical_dom_sf"/>
</dbReference>
<name>G3AT11_SPAPN</name>
<evidence type="ECO:0000313" key="5">
    <source>
        <dbReference type="EMBL" id="EGW31171.1"/>
    </source>
</evidence>
<dbReference type="AlphaFoldDB" id="G3AT11"/>
<dbReference type="RefSeq" id="XP_007377204.1">
    <property type="nucleotide sequence ID" value="XM_007377142.1"/>
</dbReference>
<evidence type="ECO:0000256" key="1">
    <source>
        <dbReference type="RuleBase" id="RU369098"/>
    </source>
</evidence>
<accession>G3AT11</accession>
<dbReference type="STRING" id="619300.G3AT11"/>
<feature type="compositionally biased region" description="Low complexity" evidence="2">
    <location>
        <begin position="827"/>
        <end position="846"/>
    </location>
</feature>
<dbReference type="GO" id="GO:0000184">
    <property type="term" value="P:nuclear-transcribed mRNA catabolic process, nonsense-mediated decay"/>
    <property type="evidence" value="ECO:0007669"/>
    <property type="project" value="UniProtKB-KW"/>
</dbReference>
<dbReference type="KEGG" id="spaa:SPAPADRAFT_52339"/>
<sequence length="882" mass="103023">MAQADEILAYKNQLNEFLTRKFPDLSLLIGFNTLLQSKFQSWIIADLNEYYSLMERGQSETVEFNTMKYLETIWNEFHYPTIKFFQHQHQALFQEIQESFKTCQVEGTANQFKVKPVEMRKVNDNFIKFIKQVFEFCVKLLKYFTTKFSNSFIPREFLAHFNLSVSESAAICKDNNFQANVLYLIHRCVLSLGDICRHQTFVELTYVQPATSNKDFFKFRSLANSDKTQAFFPKYRKAIQYYKYCIMLLPALNEPYNHIGMIHNLVDDKYQAIYWFLRSQFTRIPEYKLGLSNLNNVLKKHWFITALVDVVNNNKERQFKIDDSLNIYLVCLMGYFYYPQQYKNGPNLVKKLSFSKIESEFFKSLSSNFSSLIQVGVREENFILTQLTVLFSFTELCKQKSDDVDVHDKVVRFTFRYIEKIFDCLKQLDFEKIKLTNICIILRFILNWLKENKSMYLTFESRKQSVLGICNILNRFIEYNTDKEHMKLMLTQSNRPTRSYYFWEDVHFRDFKLIKYQFKDFKDDALFQVNNINFLIGDYSELLHDKVPTFLSEDKQKLFAGNPKEVEGEIEKYENGLRIHALVSLGKRLLFACKSFDVSLDETSLRFLVKESQEKKSREMKEKKKETNKQTDDKPKDTLKVQEQKPCPVKKHKKSSQTPTPTPEPQTQTTDELSGPPVKVPVSLEEIESFIAKHTHELKSGISAQEGNSEDAQEPELQLHNMVDSLVDDDSKEVINISTGTLNSSTQNIWKHEPAKDIQPKFFNSLAQPIGTQVHQYPANFSQYLYPQMQFMPSQQSIPQSQLQFPYHSTPMGQLQSPTPPVFASYPQSQPTPQQPQGFPQAQAQPMFGTFPIGPESQKSKSPQNNETGNINNGAYSQYFSN</sequence>